<evidence type="ECO:0000256" key="1">
    <source>
        <dbReference type="SAM" id="Phobius"/>
    </source>
</evidence>
<name>A0ABU2BTD8_9ACTN</name>
<reference evidence="2 3" key="1">
    <citation type="submission" date="2023-07" db="EMBL/GenBank/DDBJ databases">
        <title>Sequencing the genomes of 1000 actinobacteria strains.</title>
        <authorList>
            <person name="Klenk H.-P."/>
        </authorList>
    </citation>
    <scope>NUCLEOTIDE SEQUENCE [LARGE SCALE GENOMIC DNA]</scope>
    <source>
        <strain evidence="2 3">DSM 19426</strain>
    </source>
</reference>
<evidence type="ECO:0000313" key="2">
    <source>
        <dbReference type="EMBL" id="MDR7361887.1"/>
    </source>
</evidence>
<accession>A0ABU2BTD8</accession>
<comment type="caution">
    <text evidence="2">The sequence shown here is derived from an EMBL/GenBank/DDBJ whole genome shotgun (WGS) entry which is preliminary data.</text>
</comment>
<dbReference type="Proteomes" id="UP001183648">
    <property type="component" value="Unassembled WGS sequence"/>
</dbReference>
<sequence length="188" mass="20879">MGMRRWWQGWSVALAVSAVLVSILLHLVPVLLFVTAVMVFLGGLIAWTVADGLGRNARHACEQGLLWGGVGGAAAAGWVPLLHWWGVLLVLTAVLTQPDLVSGVRGMARRRLAPPVPPERMPDAELRHRWQETTSRVRRTTTVSSPVDVARMVELLEERARILDEVESRDPAGFDRWINDEAGWDHSR</sequence>
<feature type="transmembrane region" description="Helical" evidence="1">
    <location>
        <begin position="30"/>
        <end position="50"/>
    </location>
</feature>
<keyword evidence="1" id="KW-0472">Membrane</keyword>
<dbReference type="EMBL" id="JAVDYG010000001">
    <property type="protein sequence ID" value="MDR7361887.1"/>
    <property type="molecule type" value="Genomic_DNA"/>
</dbReference>
<proteinExistence type="predicted"/>
<dbReference type="RefSeq" id="WP_310300545.1">
    <property type="nucleotide sequence ID" value="NZ_BAAAPS010000008.1"/>
</dbReference>
<gene>
    <name evidence="2" type="ORF">J2S63_001440</name>
</gene>
<keyword evidence="1" id="KW-1133">Transmembrane helix</keyword>
<evidence type="ECO:0000313" key="3">
    <source>
        <dbReference type="Proteomes" id="UP001183648"/>
    </source>
</evidence>
<keyword evidence="3" id="KW-1185">Reference proteome</keyword>
<organism evidence="2 3">
    <name type="scientific">Nocardioides marmoribigeumensis</name>
    <dbReference type="NCBI Taxonomy" id="433649"/>
    <lineage>
        <taxon>Bacteria</taxon>
        <taxon>Bacillati</taxon>
        <taxon>Actinomycetota</taxon>
        <taxon>Actinomycetes</taxon>
        <taxon>Propionibacteriales</taxon>
        <taxon>Nocardioidaceae</taxon>
        <taxon>Nocardioides</taxon>
    </lineage>
</organism>
<protein>
    <submittedName>
        <fullName evidence="2">Uncharacterized protein</fullName>
    </submittedName>
</protein>
<keyword evidence="1" id="KW-0812">Transmembrane</keyword>
<feature type="transmembrane region" description="Helical" evidence="1">
    <location>
        <begin position="6"/>
        <end position="25"/>
    </location>
</feature>